<dbReference type="SUPFAM" id="SSF52266">
    <property type="entry name" value="SGNH hydrolase"/>
    <property type="match status" value="1"/>
</dbReference>
<evidence type="ECO:0000256" key="1">
    <source>
        <dbReference type="SAM" id="MobiDB-lite"/>
    </source>
</evidence>
<dbReference type="InterPro" id="IPR037460">
    <property type="entry name" value="SEST-like"/>
</dbReference>
<dbReference type="EMBL" id="JBGGTQ010000004">
    <property type="protein sequence ID" value="MEZ0492528.1"/>
    <property type="molecule type" value="Genomic_DNA"/>
</dbReference>
<keyword evidence="4" id="KW-1185">Reference proteome</keyword>
<dbReference type="InterPro" id="IPR036514">
    <property type="entry name" value="SGNH_hydro_sf"/>
</dbReference>
<feature type="region of interest" description="Disordered" evidence="1">
    <location>
        <begin position="1"/>
        <end position="21"/>
    </location>
</feature>
<dbReference type="PANTHER" id="PTHR37981:SF1">
    <property type="entry name" value="SGNH HYDROLASE-TYPE ESTERASE DOMAIN-CONTAINING PROTEIN"/>
    <property type="match status" value="1"/>
</dbReference>
<evidence type="ECO:0000313" key="3">
    <source>
        <dbReference type="EMBL" id="MEZ0492528.1"/>
    </source>
</evidence>
<dbReference type="InterPro" id="IPR022409">
    <property type="entry name" value="PKD/Chitinase_dom"/>
</dbReference>
<name>A0ABV4I1H6_9ACTN</name>
<dbReference type="Proteomes" id="UP001566476">
    <property type="component" value="Unassembled WGS sequence"/>
</dbReference>
<accession>A0ABV4I1H6</accession>
<gene>
    <name evidence="3" type="ORF">AB2L28_09795</name>
</gene>
<dbReference type="Pfam" id="PF18911">
    <property type="entry name" value="PKD_4"/>
    <property type="match status" value="1"/>
</dbReference>
<dbReference type="InterPro" id="IPR013830">
    <property type="entry name" value="SGNH_hydro"/>
</dbReference>
<reference evidence="3 4" key="1">
    <citation type="submission" date="2024-07" db="EMBL/GenBank/DDBJ databases">
        <authorList>
            <person name="Thanompreechachai J."/>
            <person name="Duangmal K."/>
        </authorList>
    </citation>
    <scope>NUCLEOTIDE SEQUENCE [LARGE SCALE GENOMIC DNA]</scope>
    <source>
        <strain evidence="3 4">TBRC 1896</strain>
    </source>
</reference>
<organism evidence="3 4">
    <name type="scientific">Kineococcus mangrovi</name>
    <dbReference type="NCBI Taxonomy" id="1660183"/>
    <lineage>
        <taxon>Bacteria</taxon>
        <taxon>Bacillati</taxon>
        <taxon>Actinomycetota</taxon>
        <taxon>Actinomycetes</taxon>
        <taxon>Kineosporiales</taxon>
        <taxon>Kineosporiaceae</taxon>
        <taxon>Kineococcus</taxon>
    </lineage>
</organism>
<proteinExistence type="predicted"/>
<comment type="caution">
    <text evidence="3">The sequence shown here is derived from an EMBL/GenBank/DDBJ whole genome shotgun (WGS) entry which is preliminary data.</text>
</comment>
<dbReference type="InterPro" id="IPR011004">
    <property type="entry name" value="Trimer_LpxA-like_sf"/>
</dbReference>
<dbReference type="Pfam" id="PF13472">
    <property type="entry name" value="Lipase_GDSL_2"/>
    <property type="match status" value="1"/>
</dbReference>
<dbReference type="CDD" id="cd01823">
    <property type="entry name" value="SEST_like"/>
    <property type="match status" value="1"/>
</dbReference>
<dbReference type="CDD" id="cd00146">
    <property type="entry name" value="PKD"/>
    <property type="match status" value="1"/>
</dbReference>
<evidence type="ECO:0000259" key="2">
    <source>
        <dbReference type="PROSITE" id="PS50093"/>
    </source>
</evidence>
<protein>
    <submittedName>
        <fullName evidence="3">Nidogen-like domain-containing protein</fullName>
    </submittedName>
</protein>
<dbReference type="Gene3D" id="2.60.40.10">
    <property type="entry name" value="Immunoglobulins"/>
    <property type="match status" value="1"/>
</dbReference>
<feature type="region of interest" description="Disordered" evidence="1">
    <location>
        <begin position="152"/>
        <end position="197"/>
    </location>
</feature>
<sequence length="1003" mass="105168">MVDAAACSRNSLPRNDDGSGPRVDLPFEVNFYGQTHDHVFVNNNGNVTFDQALSTFTPFGLKDTSRAIIAPFFADVDTRPTGSDVVRYGYGTTVYEGHEAFCVDWRNVGYYNGKTDKLNSFQLLLVARPDQGRGAFDIVFNYDGVQWETGDASGGRNGLGGTPARIGFASGRPGGTSEQPSTRPGTELPGSGESGAFLDSSPNGLVHSSLGSSVPGRYVFKVRNQGVVADKYVALGDSFQSGEGSYLYEDGTGAFGGCHRSTLAYPKVLASTTVRLDLDFEACSGAKMGDLVSTFKSENPQIDSLGYDTRLVTIGIGGNDLDFSGTLKNCIVQGLNPLNTFGPSCQKNFGADVDRNLTSLEKGKLRTDLVSLYRVVRAKAPYARVVVVSYPRFFNQSNFLNQNCQFIRGSDQKWINSSIDRADAAIGRAAQQVGFEHVNMADVLTLQDACAPAPAINGILFTAQHKGADNESFHPNPLGHARMAARIQSQLATITRPTYDILPGQTVVRKFTVSGRTVSVNVAWPGSDVETTLISPSGVRYTRSEPREADHANGPTYEYFTVPDAEAGEWTISSYGLDVAPEGEPVTLSTYEEEVLAPLPVAVVRTSGTGRTLSFDGTGSSVVGGRVVRYEWDFGDGTTGEGATVEHTFAEPGLYQVALVVTDDRGGVGFGATEGPVAAEDATPMRRSGVVRSASNLTITNSTSLVGPAADAVVDGDFTCDSRGHVGGDVIATGSVTLTNDCSVDGSITAGGTVRMDSNVRVGGDVTASGQVTVQSSVRVGGDVATADTLQVMDGRTVEQLRSIGSITGVVTERKALPPVVVPPVDELVAGSAPATDLSWGQWLKATAQANQAPSWSQGLSANPGCTLASWSAGGNVVSTAGATRIDATRAVSGCSSVSLQDQTLRLEGDLTIVAEGLTSTNGLRVVSADGAAHTLRIVVPGTLDGCATGRDIALVGPTTADDQVTVRLETPGRVRLDGQTDLRGAVVTGCLSATGAVTLRTV</sequence>
<evidence type="ECO:0000313" key="4">
    <source>
        <dbReference type="Proteomes" id="UP001566476"/>
    </source>
</evidence>
<dbReference type="PANTHER" id="PTHR37981">
    <property type="entry name" value="LIPASE 2"/>
    <property type="match status" value="1"/>
</dbReference>
<dbReference type="SUPFAM" id="SSF51161">
    <property type="entry name" value="Trimeric LpxA-like enzymes"/>
    <property type="match status" value="1"/>
</dbReference>
<dbReference type="SMART" id="SM00539">
    <property type="entry name" value="NIDO"/>
    <property type="match status" value="1"/>
</dbReference>
<dbReference type="Pfam" id="PF06119">
    <property type="entry name" value="NIDO"/>
    <property type="match status" value="1"/>
</dbReference>
<dbReference type="InterPro" id="IPR000601">
    <property type="entry name" value="PKD_dom"/>
</dbReference>
<dbReference type="InterPro" id="IPR035986">
    <property type="entry name" value="PKD_dom_sf"/>
</dbReference>
<dbReference type="Gene3D" id="3.40.50.1110">
    <property type="entry name" value="SGNH hydrolase"/>
    <property type="match status" value="1"/>
</dbReference>
<dbReference type="SMART" id="SM00089">
    <property type="entry name" value="PKD"/>
    <property type="match status" value="1"/>
</dbReference>
<dbReference type="RefSeq" id="WP_370718573.1">
    <property type="nucleotide sequence ID" value="NZ_JBGGTQ010000004.1"/>
</dbReference>
<dbReference type="PROSITE" id="PS50093">
    <property type="entry name" value="PKD"/>
    <property type="match status" value="1"/>
</dbReference>
<feature type="compositionally biased region" description="Gly residues" evidence="1">
    <location>
        <begin position="152"/>
        <end position="161"/>
    </location>
</feature>
<dbReference type="InterPro" id="IPR003886">
    <property type="entry name" value="NIDO_dom"/>
</dbReference>
<dbReference type="InterPro" id="IPR013783">
    <property type="entry name" value="Ig-like_fold"/>
</dbReference>
<dbReference type="SUPFAM" id="SSF49299">
    <property type="entry name" value="PKD domain"/>
    <property type="match status" value="1"/>
</dbReference>
<feature type="domain" description="PKD" evidence="2">
    <location>
        <begin position="624"/>
        <end position="666"/>
    </location>
</feature>